<dbReference type="AlphaFoldDB" id="A0A151B7X2"/>
<keyword evidence="3" id="KW-1185">Reference proteome</keyword>
<evidence type="ECO:0000313" key="3">
    <source>
        <dbReference type="Proteomes" id="UP000075531"/>
    </source>
</evidence>
<dbReference type="PATRIC" id="fig|1121338.3.peg.287"/>
<proteinExistence type="predicted"/>
<protein>
    <submittedName>
        <fullName evidence="2">Uncharacterized protein</fullName>
    </submittedName>
</protein>
<keyword evidence="1" id="KW-0472">Membrane</keyword>
<organism evidence="2 3">
    <name type="scientific">Clostridium tepidiprofundi DSM 19306</name>
    <dbReference type="NCBI Taxonomy" id="1121338"/>
    <lineage>
        <taxon>Bacteria</taxon>
        <taxon>Bacillati</taxon>
        <taxon>Bacillota</taxon>
        <taxon>Clostridia</taxon>
        <taxon>Eubacteriales</taxon>
        <taxon>Clostridiaceae</taxon>
        <taxon>Clostridium</taxon>
    </lineage>
</organism>
<dbReference type="STRING" id="1121338.CLTEP_02830"/>
<feature type="transmembrane region" description="Helical" evidence="1">
    <location>
        <begin position="12"/>
        <end position="31"/>
    </location>
</feature>
<keyword evidence="1" id="KW-1133">Transmembrane helix</keyword>
<accession>A0A151B7X2</accession>
<evidence type="ECO:0000313" key="2">
    <source>
        <dbReference type="EMBL" id="KYH35890.1"/>
    </source>
</evidence>
<gene>
    <name evidence="2" type="ORF">CLTEP_02830</name>
</gene>
<sequence>MNRKQSRIATKVFAYLTLAVFILGTLLSVFAR</sequence>
<comment type="caution">
    <text evidence="2">The sequence shown here is derived from an EMBL/GenBank/DDBJ whole genome shotgun (WGS) entry which is preliminary data.</text>
</comment>
<keyword evidence="1" id="KW-0812">Transmembrane</keyword>
<dbReference type="Proteomes" id="UP000075531">
    <property type="component" value="Unassembled WGS sequence"/>
</dbReference>
<evidence type="ECO:0000256" key="1">
    <source>
        <dbReference type="SAM" id="Phobius"/>
    </source>
</evidence>
<dbReference type="EMBL" id="LTBA01000001">
    <property type="protein sequence ID" value="KYH35890.1"/>
    <property type="molecule type" value="Genomic_DNA"/>
</dbReference>
<name>A0A151B7X2_9CLOT</name>
<reference evidence="2 3" key="1">
    <citation type="submission" date="2016-02" db="EMBL/GenBank/DDBJ databases">
        <title>Genome sequence of Clostridium tepidiprofundi DSM 19306.</title>
        <authorList>
            <person name="Poehlein A."/>
            <person name="Daniel R."/>
        </authorList>
    </citation>
    <scope>NUCLEOTIDE SEQUENCE [LARGE SCALE GENOMIC DNA]</scope>
    <source>
        <strain evidence="2 3">DSM 19306</strain>
    </source>
</reference>